<dbReference type="Proteomes" id="UP000214720">
    <property type="component" value="Unassembled WGS sequence"/>
</dbReference>
<name>A0A226WVQ9_CABSO</name>
<evidence type="ECO:0000313" key="2">
    <source>
        <dbReference type="Proteomes" id="UP000214720"/>
    </source>
</evidence>
<sequence length="116" mass="12345">MVCRNCGGTSLRCAATCRIWRDASQSLVPTMPTSATTNTIEKARLKLDISGNPIEICAIELCENYRFLAAAARGLCWLSKTAPGKASNPSQVALIWPIPCSIPLPPQAPRTSSAAT</sequence>
<comment type="caution">
    <text evidence="1">The sequence shown here is derived from an EMBL/GenBank/DDBJ whole genome shotgun (WGS) entry which is preliminary data.</text>
</comment>
<dbReference type="AlphaFoldDB" id="A0A226WVQ9"/>
<dbReference type="EMBL" id="MTHB01000185">
    <property type="protein sequence ID" value="OXC75264.1"/>
    <property type="molecule type" value="Genomic_DNA"/>
</dbReference>
<gene>
    <name evidence="1" type="ORF">BSU04_27855</name>
</gene>
<proteinExistence type="predicted"/>
<organism evidence="1 2">
    <name type="scientific">Caballeronia sordidicola</name>
    <name type="common">Burkholderia sordidicola</name>
    <dbReference type="NCBI Taxonomy" id="196367"/>
    <lineage>
        <taxon>Bacteria</taxon>
        <taxon>Pseudomonadati</taxon>
        <taxon>Pseudomonadota</taxon>
        <taxon>Betaproteobacteria</taxon>
        <taxon>Burkholderiales</taxon>
        <taxon>Burkholderiaceae</taxon>
        <taxon>Caballeronia</taxon>
    </lineage>
</organism>
<reference evidence="2" key="1">
    <citation type="submission" date="2017-01" db="EMBL/GenBank/DDBJ databases">
        <title>Genome Analysis of Deinococcus marmoris KOPRI26562.</title>
        <authorList>
            <person name="Kim J.H."/>
            <person name="Oh H.-M."/>
        </authorList>
    </citation>
    <scope>NUCLEOTIDE SEQUENCE [LARGE SCALE GENOMIC DNA]</scope>
    <source>
        <strain evidence="2">PAMC 26633</strain>
    </source>
</reference>
<evidence type="ECO:0000313" key="1">
    <source>
        <dbReference type="EMBL" id="OXC75264.1"/>
    </source>
</evidence>
<accession>A0A226WVQ9</accession>
<protein>
    <submittedName>
        <fullName evidence="1">3'-to-5' oligoribonuclease (Orn)</fullName>
    </submittedName>
</protein>